<gene>
    <name evidence="4" type="ORF">MGWOODY_XGa766</name>
</gene>
<dbReference type="EC" id="1.1.1.100" evidence="4"/>
<dbReference type="GO" id="GO:0048038">
    <property type="term" value="F:quinone binding"/>
    <property type="evidence" value="ECO:0007669"/>
    <property type="project" value="TreeGrafter"/>
</dbReference>
<feature type="domain" description="Ketoreductase" evidence="3">
    <location>
        <begin position="6"/>
        <end position="185"/>
    </location>
</feature>
<dbReference type="Gene3D" id="3.40.50.720">
    <property type="entry name" value="NAD(P)-binding Rossmann-like Domain"/>
    <property type="match status" value="1"/>
</dbReference>
<dbReference type="GO" id="GO:0004316">
    <property type="term" value="F:3-oxoacyl-[acyl-carrier-protein] reductase (NADPH) activity"/>
    <property type="evidence" value="ECO:0007669"/>
    <property type="project" value="UniProtKB-EC"/>
</dbReference>
<dbReference type="PANTHER" id="PTHR42760:SF133">
    <property type="entry name" value="3-OXOACYL-[ACYL-CARRIER-PROTEIN] REDUCTASE"/>
    <property type="match status" value="1"/>
</dbReference>
<evidence type="ECO:0000256" key="2">
    <source>
        <dbReference type="ARBA" id="ARBA00023002"/>
    </source>
</evidence>
<name>A0A160TVV0_9ZZZZ</name>
<dbReference type="PROSITE" id="PS00061">
    <property type="entry name" value="ADH_SHORT"/>
    <property type="match status" value="1"/>
</dbReference>
<sequence>MKLDGKVALITGAAGGIGQAIARRLAREGAHVALADIRTEALDDIARIIESHNRKALKVAVDVTQTDQVAQMVQAVVKSFGHIDIFFNNAGIIRVQNFLEVTETEWDQVIDVNLKGVFLCGQAVAKHMVERQCGKIINTASLAADRGRPEIAAYAASKTAVVSLTRSMALDLADQGITVNALAPGIVDTDMWAFIDNEMGKLWGRQKGDSMQRRVGTVPLKRAATADEVANVGFFLASDEADYITGQTMYIDGGDSA</sequence>
<evidence type="ECO:0000259" key="3">
    <source>
        <dbReference type="SMART" id="SM00822"/>
    </source>
</evidence>
<dbReference type="Pfam" id="PF13561">
    <property type="entry name" value="adh_short_C2"/>
    <property type="match status" value="1"/>
</dbReference>
<dbReference type="InterPro" id="IPR020904">
    <property type="entry name" value="Sc_DH/Rdtase_CS"/>
</dbReference>
<evidence type="ECO:0000313" key="4">
    <source>
        <dbReference type="EMBL" id="CUS54414.1"/>
    </source>
</evidence>
<dbReference type="NCBIfam" id="NF009466">
    <property type="entry name" value="PRK12826.1-2"/>
    <property type="match status" value="1"/>
</dbReference>
<dbReference type="SMART" id="SM00822">
    <property type="entry name" value="PKS_KR"/>
    <property type="match status" value="1"/>
</dbReference>
<dbReference type="GO" id="GO:0006633">
    <property type="term" value="P:fatty acid biosynthetic process"/>
    <property type="evidence" value="ECO:0007669"/>
    <property type="project" value="TreeGrafter"/>
</dbReference>
<dbReference type="EMBL" id="CZRL01000104">
    <property type="protein sequence ID" value="CUS54414.1"/>
    <property type="molecule type" value="Genomic_DNA"/>
</dbReference>
<proteinExistence type="inferred from homology"/>
<dbReference type="NCBIfam" id="NF005559">
    <property type="entry name" value="PRK07231.1"/>
    <property type="match status" value="1"/>
</dbReference>
<dbReference type="PANTHER" id="PTHR42760">
    <property type="entry name" value="SHORT-CHAIN DEHYDROGENASES/REDUCTASES FAMILY MEMBER"/>
    <property type="match status" value="1"/>
</dbReference>
<organism evidence="4">
    <name type="scientific">hydrothermal vent metagenome</name>
    <dbReference type="NCBI Taxonomy" id="652676"/>
    <lineage>
        <taxon>unclassified sequences</taxon>
        <taxon>metagenomes</taxon>
        <taxon>ecological metagenomes</taxon>
    </lineage>
</organism>
<reference evidence="4" key="1">
    <citation type="submission" date="2015-10" db="EMBL/GenBank/DDBJ databases">
        <authorList>
            <person name="Gilbert D.G."/>
        </authorList>
    </citation>
    <scope>NUCLEOTIDE SEQUENCE</scope>
</reference>
<dbReference type="CDD" id="cd05233">
    <property type="entry name" value="SDR_c"/>
    <property type="match status" value="1"/>
</dbReference>
<dbReference type="PRINTS" id="PR00080">
    <property type="entry name" value="SDRFAMILY"/>
</dbReference>
<accession>A0A160TVV0</accession>
<dbReference type="InterPro" id="IPR057326">
    <property type="entry name" value="KR_dom"/>
</dbReference>
<dbReference type="InterPro" id="IPR036291">
    <property type="entry name" value="NAD(P)-bd_dom_sf"/>
</dbReference>
<keyword evidence="2 4" id="KW-0560">Oxidoreductase</keyword>
<dbReference type="PRINTS" id="PR00081">
    <property type="entry name" value="GDHRDH"/>
</dbReference>
<dbReference type="InterPro" id="IPR002347">
    <property type="entry name" value="SDR_fam"/>
</dbReference>
<dbReference type="SUPFAM" id="SSF51735">
    <property type="entry name" value="NAD(P)-binding Rossmann-fold domains"/>
    <property type="match status" value="1"/>
</dbReference>
<dbReference type="AlphaFoldDB" id="A0A160TVV0"/>
<comment type="similarity">
    <text evidence="1">Belongs to the short-chain dehydrogenases/reductases (SDR) family.</text>
</comment>
<protein>
    <submittedName>
        <fullName evidence="4">3-oxoacyl-[acyl-carrier protein] reductase</fullName>
        <ecNumber evidence="4">1.1.1.100</ecNumber>
    </submittedName>
</protein>
<dbReference type="FunFam" id="3.40.50.720:FF:000084">
    <property type="entry name" value="Short-chain dehydrogenase reductase"/>
    <property type="match status" value="1"/>
</dbReference>
<evidence type="ECO:0000256" key="1">
    <source>
        <dbReference type="ARBA" id="ARBA00006484"/>
    </source>
</evidence>